<name>L9ZZX3_NATA2</name>
<evidence type="ECO:0000313" key="3">
    <source>
        <dbReference type="EMBL" id="ELY92045.1"/>
    </source>
</evidence>
<comment type="similarity">
    <text evidence="1">Belongs to the universal stress protein A family.</text>
</comment>
<evidence type="ECO:0000259" key="2">
    <source>
        <dbReference type="Pfam" id="PF00582"/>
    </source>
</evidence>
<dbReference type="Pfam" id="PF00582">
    <property type="entry name" value="Usp"/>
    <property type="match status" value="1"/>
</dbReference>
<dbReference type="Proteomes" id="UP000011511">
    <property type="component" value="Unassembled WGS sequence"/>
</dbReference>
<dbReference type="PATRIC" id="fig|1227494.3.peg.157"/>
<dbReference type="AlphaFoldDB" id="L9ZZX3"/>
<dbReference type="SUPFAM" id="SSF52402">
    <property type="entry name" value="Adenine nucleotide alpha hydrolases-like"/>
    <property type="match status" value="1"/>
</dbReference>
<dbReference type="CDD" id="cd00293">
    <property type="entry name" value="USP-like"/>
    <property type="match status" value="1"/>
</dbReference>
<dbReference type="InterPro" id="IPR006016">
    <property type="entry name" value="UspA"/>
</dbReference>
<feature type="domain" description="UspA" evidence="2">
    <location>
        <begin position="12"/>
        <end position="150"/>
    </location>
</feature>
<dbReference type="InterPro" id="IPR014729">
    <property type="entry name" value="Rossmann-like_a/b/a_fold"/>
</dbReference>
<dbReference type="EMBL" id="AOIK01000002">
    <property type="protein sequence ID" value="ELY92045.1"/>
    <property type="molecule type" value="Genomic_DNA"/>
</dbReference>
<gene>
    <name evidence="3" type="ORF">C485_00840</name>
</gene>
<accession>L9ZZX3</accession>
<proteinExistence type="inferred from homology"/>
<reference evidence="3 4" key="1">
    <citation type="journal article" date="2014" name="PLoS Genet.">
        <title>Phylogenetically driven sequencing of extremely halophilic archaea reveals strategies for static and dynamic osmo-response.</title>
        <authorList>
            <person name="Becker E.A."/>
            <person name="Seitzer P.M."/>
            <person name="Tritt A."/>
            <person name="Larsen D."/>
            <person name="Krusor M."/>
            <person name="Yao A.I."/>
            <person name="Wu D."/>
            <person name="Madern D."/>
            <person name="Eisen J.A."/>
            <person name="Darling A.E."/>
            <person name="Facciotti M.T."/>
        </authorList>
    </citation>
    <scope>NUCLEOTIDE SEQUENCE [LARGE SCALE GENOMIC DNA]</scope>
    <source>
        <strain evidence="3 4">JCM 12890</strain>
    </source>
</reference>
<dbReference type="PRINTS" id="PR01438">
    <property type="entry name" value="UNVRSLSTRESS"/>
</dbReference>
<evidence type="ECO:0000256" key="1">
    <source>
        <dbReference type="ARBA" id="ARBA00008791"/>
    </source>
</evidence>
<organism evidence="3 4">
    <name type="scientific">Natrinema altunense (strain JCM 12890 / CGMCC 1.3731 / AJ2)</name>
    <dbReference type="NCBI Taxonomy" id="1227494"/>
    <lineage>
        <taxon>Archaea</taxon>
        <taxon>Methanobacteriati</taxon>
        <taxon>Methanobacteriota</taxon>
        <taxon>Stenosarchaea group</taxon>
        <taxon>Halobacteria</taxon>
        <taxon>Halobacteriales</taxon>
        <taxon>Natrialbaceae</taxon>
        <taxon>Natrinema</taxon>
    </lineage>
</organism>
<dbReference type="Gene3D" id="3.40.50.620">
    <property type="entry name" value="HUPs"/>
    <property type="match status" value="1"/>
</dbReference>
<dbReference type="eggNOG" id="arCOG02053">
    <property type="taxonomic scope" value="Archaea"/>
</dbReference>
<dbReference type="InterPro" id="IPR006015">
    <property type="entry name" value="Universal_stress_UspA"/>
</dbReference>
<dbReference type="PANTHER" id="PTHR46268:SF24">
    <property type="entry name" value="UNIVERSAL STRESS PROTEIN"/>
    <property type="match status" value="1"/>
</dbReference>
<sequence>MSLDRVAIPMGDRLLVPYDGSEPATDALEYALETFPDADVVALYVVPVPDGYWGAFQDSDERTPDLDQAHDIGRNIITEAAQLAADHDRDIETEIATGKPDHEIVELAETEPYETIVIGSHGREGISRILLGSVAENVVRRSPIPVVVVR</sequence>
<dbReference type="PANTHER" id="PTHR46268">
    <property type="entry name" value="STRESS RESPONSE PROTEIN NHAX"/>
    <property type="match status" value="1"/>
</dbReference>
<evidence type="ECO:0000313" key="4">
    <source>
        <dbReference type="Proteomes" id="UP000011511"/>
    </source>
</evidence>
<comment type="caution">
    <text evidence="3">The sequence shown here is derived from an EMBL/GenBank/DDBJ whole genome shotgun (WGS) entry which is preliminary data.</text>
</comment>
<keyword evidence="4" id="KW-1185">Reference proteome</keyword>
<protein>
    <submittedName>
        <fullName evidence="3">UspA domain-containing protein</fullName>
    </submittedName>
</protein>